<comment type="catalytic activity">
    <reaction evidence="1">
        <text>Random hydrolysis of (1-&gt;4)-beta-D-mannosidic linkages in mannans, galactomannans and glucomannans.</text>
        <dbReference type="EC" id="3.2.1.78"/>
    </reaction>
</comment>
<dbReference type="PANTHER" id="PTHR31451:SF40">
    <property type="entry name" value="GLYCOSIDE HYDROLASE FAMILY 5 DOMAIN-CONTAINING PROTEIN"/>
    <property type="match status" value="1"/>
</dbReference>
<evidence type="ECO:0000256" key="1">
    <source>
        <dbReference type="ARBA" id="ARBA00001678"/>
    </source>
</evidence>
<reference evidence="7 8" key="1">
    <citation type="submission" date="2017-07" db="EMBL/GenBank/DDBJ databases">
        <authorList>
            <person name="Sun Z.S."/>
            <person name="Albrecht U."/>
            <person name="Echele G."/>
            <person name="Lee C.C."/>
        </authorList>
    </citation>
    <scope>NUCLEOTIDE SEQUENCE [LARGE SCALE GENOMIC DNA]</scope>
    <source>
        <strain evidence="7 8">CGMCC 1.12710</strain>
    </source>
</reference>
<dbReference type="Proteomes" id="UP000198346">
    <property type="component" value="Unassembled WGS sequence"/>
</dbReference>
<evidence type="ECO:0000256" key="2">
    <source>
        <dbReference type="ARBA" id="ARBA00012706"/>
    </source>
</evidence>
<feature type="chain" id="PRO_5012037452" description="mannan endo-1,4-beta-mannosidase" evidence="5">
    <location>
        <begin position="30"/>
        <end position="457"/>
    </location>
</feature>
<dbReference type="OrthoDB" id="9801493at2"/>
<dbReference type="InterPro" id="IPR017853">
    <property type="entry name" value="GH"/>
</dbReference>
<protein>
    <recommendedName>
        <fullName evidence="2">mannan endo-1,4-beta-mannosidase</fullName>
        <ecNumber evidence="2">3.2.1.78</ecNumber>
    </recommendedName>
</protein>
<dbReference type="SUPFAM" id="SSF51445">
    <property type="entry name" value="(Trans)glycosidases"/>
    <property type="match status" value="1"/>
</dbReference>
<evidence type="ECO:0000256" key="3">
    <source>
        <dbReference type="ARBA" id="ARBA00022801"/>
    </source>
</evidence>
<dbReference type="InterPro" id="IPR001547">
    <property type="entry name" value="Glyco_hydro_5"/>
</dbReference>
<evidence type="ECO:0000313" key="8">
    <source>
        <dbReference type="Proteomes" id="UP000198346"/>
    </source>
</evidence>
<dbReference type="Pfam" id="PF26410">
    <property type="entry name" value="GH5_mannosidase"/>
    <property type="match status" value="1"/>
</dbReference>
<evidence type="ECO:0000256" key="5">
    <source>
        <dbReference type="SAM" id="SignalP"/>
    </source>
</evidence>
<dbReference type="AlphaFoldDB" id="A0A239PXA3"/>
<keyword evidence="4" id="KW-0326">Glycosidase</keyword>
<gene>
    <name evidence="7" type="ORF">SAMN06297382_2476</name>
</gene>
<keyword evidence="5" id="KW-0732">Signal</keyword>
<dbReference type="EMBL" id="FZQA01000006">
    <property type="protein sequence ID" value="SNT74885.1"/>
    <property type="molecule type" value="Genomic_DNA"/>
</dbReference>
<dbReference type="InterPro" id="IPR045053">
    <property type="entry name" value="MAN-like"/>
</dbReference>
<dbReference type="Gene3D" id="3.20.20.80">
    <property type="entry name" value="Glycosidases"/>
    <property type="match status" value="1"/>
</dbReference>
<organism evidence="7 8">
    <name type="scientific">Amphiplicatus metriothermophilus</name>
    <dbReference type="NCBI Taxonomy" id="1519374"/>
    <lineage>
        <taxon>Bacteria</taxon>
        <taxon>Pseudomonadati</taxon>
        <taxon>Pseudomonadota</taxon>
        <taxon>Alphaproteobacteria</taxon>
        <taxon>Parvularculales</taxon>
        <taxon>Parvularculaceae</taxon>
        <taxon>Amphiplicatus</taxon>
    </lineage>
</organism>
<keyword evidence="3" id="KW-0378">Hydrolase</keyword>
<evidence type="ECO:0000256" key="4">
    <source>
        <dbReference type="ARBA" id="ARBA00023295"/>
    </source>
</evidence>
<keyword evidence="8" id="KW-1185">Reference proteome</keyword>
<dbReference type="PANTHER" id="PTHR31451">
    <property type="match status" value="1"/>
</dbReference>
<feature type="domain" description="Glycoside hydrolase family 5" evidence="6">
    <location>
        <begin position="38"/>
        <end position="450"/>
    </location>
</feature>
<dbReference type="EC" id="3.2.1.78" evidence="2"/>
<name>A0A239PXA3_9PROT</name>
<evidence type="ECO:0000313" key="7">
    <source>
        <dbReference type="EMBL" id="SNT74885.1"/>
    </source>
</evidence>
<proteinExistence type="predicted"/>
<dbReference type="GO" id="GO:0016985">
    <property type="term" value="F:mannan endo-1,4-beta-mannosidase activity"/>
    <property type="evidence" value="ECO:0007669"/>
    <property type="project" value="TreeGrafter"/>
</dbReference>
<sequence length="457" mass="50987">MSLGDLKRMAGRSLLAIAGALCCAVAATAEEAERPPAGFVAVEGTQFVVDGEPYRFAGVNLWYAAYLGAPADYGDRERLKSELDRLRALGATNLRILGASEKSPFKRSLSETFRDRSEACNETLLQGLDYALAEMEKRGMRAVVFLNNFWEWSGGMGTYLYWTNGGTFVDLGDPAHPWSAFPNFTAQFYESAAANALYRDYIRAVVTRTNTVTGRRYVDDPTIMAWQLANEPRPAFEARDGDPRMAAFHDWVRLTAAYIKSLDPNHLVSTGNEGLMGCNESEHCFLGAHAPPEIDYLTFHIWPRNWSWYDPADPEGTFERTIERTKDYMRRHVDYARRLGKPVVLEEFGLDRDGEALAPGTPTTYRDAYLRTVFEAVEADARAGGPFAGTNVWSWGGAGRAEHDDFEWRVGDTQFTGDPPQEPQGRNSIFDVDESTLALIKAHAERLSAKEKGRSAQ</sequence>
<accession>A0A239PXA3</accession>
<feature type="signal peptide" evidence="5">
    <location>
        <begin position="1"/>
        <end position="29"/>
    </location>
</feature>
<evidence type="ECO:0000259" key="6">
    <source>
        <dbReference type="Pfam" id="PF26410"/>
    </source>
</evidence>
<dbReference type="RefSeq" id="WP_089412955.1">
    <property type="nucleotide sequence ID" value="NZ_FZQA01000006.1"/>
</dbReference>
<dbReference type="GO" id="GO:0000272">
    <property type="term" value="P:polysaccharide catabolic process"/>
    <property type="evidence" value="ECO:0007669"/>
    <property type="project" value="InterPro"/>
</dbReference>